<evidence type="ECO:0000256" key="6">
    <source>
        <dbReference type="PIRSR" id="PIRSR602129-50"/>
    </source>
</evidence>
<dbReference type="PANTHER" id="PTHR45677:SF8">
    <property type="entry name" value="CYSTEINE SULFINIC ACID DECARBOXYLASE"/>
    <property type="match status" value="1"/>
</dbReference>
<keyword evidence="3" id="KW-0210">Decarboxylase</keyword>
<evidence type="ECO:0000256" key="4">
    <source>
        <dbReference type="ARBA" id="ARBA00022898"/>
    </source>
</evidence>
<dbReference type="Pfam" id="PF00282">
    <property type="entry name" value="Pyridoxal_deC"/>
    <property type="match status" value="1"/>
</dbReference>
<dbReference type="GO" id="GO:0016831">
    <property type="term" value="F:carboxy-lyase activity"/>
    <property type="evidence" value="ECO:0007669"/>
    <property type="project" value="UniProtKB-KW"/>
</dbReference>
<comment type="cofactor">
    <cofactor evidence="1 6 7">
        <name>pyridoxal 5'-phosphate</name>
        <dbReference type="ChEBI" id="CHEBI:597326"/>
    </cofactor>
</comment>
<dbReference type="PANTHER" id="PTHR45677">
    <property type="entry name" value="GLUTAMATE DECARBOXYLASE-RELATED"/>
    <property type="match status" value="1"/>
</dbReference>
<evidence type="ECO:0000313" key="9">
    <source>
        <dbReference type="Proteomes" id="UP000078340"/>
    </source>
</evidence>
<name>A0A179G349_PURLI</name>
<dbReference type="InterPro" id="IPR002129">
    <property type="entry name" value="PyrdxlP-dep_de-COase"/>
</dbReference>
<dbReference type="Gene3D" id="3.90.1150.170">
    <property type="match status" value="1"/>
</dbReference>
<dbReference type="EMBL" id="LSBI01000019">
    <property type="protein sequence ID" value="OAQ71880.1"/>
    <property type="molecule type" value="Genomic_DNA"/>
</dbReference>
<organism evidence="8 9">
    <name type="scientific">Purpureocillium lilacinum</name>
    <name type="common">Paecilomyces lilacinus</name>
    <dbReference type="NCBI Taxonomy" id="33203"/>
    <lineage>
        <taxon>Eukaryota</taxon>
        <taxon>Fungi</taxon>
        <taxon>Dikarya</taxon>
        <taxon>Ascomycota</taxon>
        <taxon>Pezizomycotina</taxon>
        <taxon>Sordariomycetes</taxon>
        <taxon>Hypocreomycetidae</taxon>
        <taxon>Hypocreales</taxon>
        <taxon>Ophiocordycipitaceae</taxon>
        <taxon>Purpureocillium</taxon>
    </lineage>
</organism>
<proteinExistence type="inferred from homology"/>
<protein>
    <submittedName>
        <fullName evidence="8">Pyridoxal-dependent decarboxylase protein</fullName>
    </submittedName>
</protein>
<reference evidence="8 9" key="1">
    <citation type="submission" date="2016-02" db="EMBL/GenBank/DDBJ databases">
        <title>Biosynthesis of antibiotic leucinostatins and their inhibition on Phytophthora in bio-control Purpureocillium lilacinum.</title>
        <authorList>
            <person name="Wang G."/>
            <person name="Liu Z."/>
            <person name="Lin R."/>
            <person name="Li E."/>
            <person name="Mao Z."/>
            <person name="Ling J."/>
            <person name="Yin W."/>
            <person name="Xie B."/>
        </authorList>
    </citation>
    <scope>NUCLEOTIDE SEQUENCE [LARGE SCALE GENOMIC DNA]</scope>
    <source>
        <strain evidence="8">PLFJ-1</strain>
    </source>
</reference>
<comment type="similarity">
    <text evidence="2 7">Belongs to the group II decarboxylase family.</text>
</comment>
<comment type="caution">
    <text evidence="8">The sequence shown here is derived from an EMBL/GenBank/DDBJ whole genome shotgun (WGS) entry which is preliminary data.</text>
</comment>
<evidence type="ECO:0000313" key="8">
    <source>
        <dbReference type="EMBL" id="OAQ71880.1"/>
    </source>
</evidence>
<dbReference type="OMA" id="EMEVVHW"/>
<evidence type="ECO:0000256" key="1">
    <source>
        <dbReference type="ARBA" id="ARBA00001933"/>
    </source>
</evidence>
<dbReference type="GO" id="GO:0005737">
    <property type="term" value="C:cytoplasm"/>
    <property type="evidence" value="ECO:0007669"/>
    <property type="project" value="TreeGrafter"/>
</dbReference>
<keyword evidence="4 6" id="KW-0663">Pyridoxal phosphate</keyword>
<evidence type="ECO:0000256" key="3">
    <source>
        <dbReference type="ARBA" id="ARBA00022793"/>
    </source>
</evidence>
<accession>A0A179G349</accession>
<dbReference type="GO" id="GO:0030170">
    <property type="term" value="F:pyridoxal phosphate binding"/>
    <property type="evidence" value="ECO:0007669"/>
    <property type="project" value="InterPro"/>
</dbReference>
<keyword evidence="5 7" id="KW-0456">Lyase</keyword>
<dbReference type="AlphaFoldDB" id="A0A179G349"/>
<dbReference type="InterPro" id="IPR015421">
    <property type="entry name" value="PyrdxlP-dep_Trfase_major"/>
</dbReference>
<evidence type="ECO:0000256" key="7">
    <source>
        <dbReference type="RuleBase" id="RU000382"/>
    </source>
</evidence>
<evidence type="ECO:0000256" key="2">
    <source>
        <dbReference type="ARBA" id="ARBA00009533"/>
    </source>
</evidence>
<dbReference type="SUPFAM" id="SSF53383">
    <property type="entry name" value="PLP-dependent transferases"/>
    <property type="match status" value="1"/>
</dbReference>
<evidence type="ECO:0000256" key="5">
    <source>
        <dbReference type="ARBA" id="ARBA00023239"/>
    </source>
</evidence>
<feature type="modified residue" description="N6-(pyridoxal phosphate)lysine" evidence="6">
    <location>
        <position position="316"/>
    </location>
</feature>
<sequence length="526" mass="59479">MASHELQRLIQREFVSHDNISSVLETLYGAIEMGVQFKAREKVIEHLPLDTLAGKIMQPIPETGQNLSETLQEFQETVLRHSTNFGSKNFMAFPDCGNSVSALAGAFLMNCMNQNLINSKHCAPAASMVEINVIQWLRELVGYTVKRDVNNIFDVGGTVVTGGVLANATAMLMARERAFPGTKDKGTSFDPSRVRVILPQYVEHYSIRASLGWLGLGEENVIRVRTKDFRIDLSDLEHLLEDNAGNYHFMAIVAYAGDSRSMTIDNFAAVHELAKKHNIWFHIDACHGLQYAFSDALKPRLGDIHLGDSITIDPHKILFLPYNLSAVLVKDPESFRAISGTSDLIMKENYAFGQMTPFIGSKAFWSLKLWFTWKTLGRKNIGDLIERRHNLAAYLTEQLQQCRDFLVLNHEVNINSVMFMYKPSHFQPDSVALDDYVQRLNELNKEIQNTLFCEGDFYVHTFSIPDLGNVVGTGERMLQPLRYMCGNPLTAETDIDALISRVRKLGQTVEHKYSYHEVNQLRARLA</sequence>
<gene>
    <name evidence="8" type="ORF">VFPFJ_10967</name>
</gene>
<dbReference type="InterPro" id="IPR015424">
    <property type="entry name" value="PyrdxlP-dep_Trfase"/>
</dbReference>
<dbReference type="STRING" id="33203.A0A179G349"/>
<dbReference type="Proteomes" id="UP000078340">
    <property type="component" value="Unassembled WGS sequence"/>
</dbReference>
<dbReference type="Gene3D" id="3.40.640.10">
    <property type="entry name" value="Type I PLP-dependent aspartate aminotransferase-like (Major domain)"/>
    <property type="match status" value="1"/>
</dbReference>
<dbReference type="GO" id="GO:0019752">
    <property type="term" value="P:carboxylic acid metabolic process"/>
    <property type="evidence" value="ECO:0007669"/>
    <property type="project" value="InterPro"/>
</dbReference>